<dbReference type="Proteomes" id="UP000758155">
    <property type="component" value="Unassembled WGS sequence"/>
</dbReference>
<name>A0A9P4WLY7_9PLEO</name>
<feature type="compositionally biased region" description="Basic and acidic residues" evidence="1">
    <location>
        <begin position="35"/>
        <end position="51"/>
    </location>
</feature>
<accession>A0A9P4WLY7</accession>
<comment type="caution">
    <text evidence="2">The sequence shown here is derived from an EMBL/GenBank/DDBJ whole genome shotgun (WGS) entry which is preliminary data.</text>
</comment>
<dbReference type="AlphaFoldDB" id="A0A9P4WLY7"/>
<keyword evidence="3" id="KW-1185">Reference proteome</keyword>
<organism evidence="2 3">
    <name type="scientific">Didymella heteroderae</name>
    <dbReference type="NCBI Taxonomy" id="1769908"/>
    <lineage>
        <taxon>Eukaryota</taxon>
        <taxon>Fungi</taxon>
        <taxon>Dikarya</taxon>
        <taxon>Ascomycota</taxon>
        <taxon>Pezizomycotina</taxon>
        <taxon>Dothideomycetes</taxon>
        <taxon>Pleosporomycetidae</taxon>
        <taxon>Pleosporales</taxon>
        <taxon>Pleosporineae</taxon>
        <taxon>Didymellaceae</taxon>
        <taxon>Didymella</taxon>
    </lineage>
</organism>
<sequence>MNEVDIWVGPGAPVDSLFAHAHRQEGDIKGPQCKTTHDSEDGFDGFARESWKSSTARQRWT</sequence>
<dbReference type="EMBL" id="SWKV01000054">
    <property type="protein sequence ID" value="KAF3035957.1"/>
    <property type="molecule type" value="Genomic_DNA"/>
</dbReference>
<protein>
    <submittedName>
        <fullName evidence="2">Uncharacterized protein</fullName>
    </submittedName>
</protein>
<proteinExistence type="predicted"/>
<feature type="region of interest" description="Disordered" evidence="1">
    <location>
        <begin position="27"/>
        <end position="61"/>
    </location>
</feature>
<evidence type="ECO:0000313" key="3">
    <source>
        <dbReference type="Proteomes" id="UP000758155"/>
    </source>
</evidence>
<reference evidence="2" key="1">
    <citation type="submission" date="2019-04" db="EMBL/GenBank/DDBJ databases">
        <title>Sequencing of skin fungus with MAO and IRED activity.</title>
        <authorList>
            <person name="Marsaioli A.J."/>
            <person name="Bonatto J.M.C."/>
            <person name="Reis Junior O."/>
        </authorList>
    </citation>
    <scope>NUCLEOTIDE SEQUENCE</scope>
    <source>
        <strain evidence="2">28M1</strain>
    </source>
</reference>
<evidence type="ECO:0000313" key="2">
    <source>
        <dbReference type="EMBL" id="KAF3035957.1"/>
    </source>
</evidence>
<evidence type="ECO:0000256" key="1">
    <source>
        <dbReference type="SAM" id="MobiDB-lite"/>
    </source>
</evidence>
<gene>
    <name evidence="2" type="ORF">E8E12_006437</name>
</gene>
<feature type="compositionally biased region" description="Polar residues" evidence="1">
    <location>
        <begin position="52"/>
        <end position="61"/>
    </location>
</feature>